<protein>
    <submittedName>
        <fullName evidence="1">Uncharacterized protein</fullName>
    </submittedName>
</protein>
<dbReference type="EMBL" id="FCNW02000073">
    <property type="protein sequence ID" value="SAL66106.1"/>
    <property type="molecule type" value="Genomic_DNA"/>
</dbReference>
<gene>
    <name evidence="1" type="ORF">AWB65_06293</name>
</gene>
<reference evidence="1" key="1">
    <citation type="submission" date="2016-01" db="EMBL/GenBank/DDBJ databases">
        <authorList>
            <person name="Peeters C."/>
        </authorList>
    </citation>
    <scope>NUCLEOTIDE SEQUENCE [LARGE SCALE GENOMIC DNA]</scope>
    <source>
        <strain evidence="1">LMG 22934</strain>
    </source>
</reference>
<organism evidence="1 2">
    <name type="scientific">Caballeronia humi</name>
    <dbReference type="NCBI Taxonomy" id="326474"/>
    <lineage>
        <taxon>Bacteria</taxon>
        <taxon>Pseudomonadati</taxon>
        <taxon>Pseudomonadota</taxon>
        <taxon>Betaproteobacteria</taxon>
        <taxon>Burkholderiales</taxon>
        <taxon>Burkholderiaceae</taxon>
        <taxon>Caballeronia</taxon>
    </lineage>
</organism>
<dbReference type="AlphaFoldDB" id="A0A158JBC4"/>
<keyword evidence="2" id="KW-1185">Reference proteome</keyword>
<accession>A0A158JBC4</accession>
<sequence length="44" mass="4840">MDVLRDARKSIGIARLMNTFASGHMFCGSKREVPKGEKMNIGVS</sequence>
<evidence type="ECO:0000313" key="1">
    <source>
        <dbReference type="EMBL" id="SAL66106.1"/>
    </source>
</evidence>
<evidence type="ECO:0000313" key="2">
    <source>
        <dbReference type="Proteomes" id="UP000054977"/>
    </source>
</evidence>
<proteinExistence type="predicted"/>
<comment type="caution">
    <text evidence="1">The sequence shown here is derived from an EMBL/GenBank/DDBJ whole genome shotgun (WGS) entry which is preliminary data.</text>
</comment>
<dbReference type="Proteomes" id="UP000054977">
    <property type="component" value="Unassembled WGS sequence"/>
</dbReference>
<name>A0A158JBC4_9BURK</name>